<evidence type="ECO:0000313" key="2">
    <source>
        <dbReference type="EMBL" id="KAG1362618.1"/>
    </source>
</evidence>
<dbReference type="AlphaFoldDB" id="A0A8K0N8I5"/>
<reference evidence="2" key="2">
    <citation type="submission" date="2019-07" db="EMBL/GenBank/DDBJ databases">
        <authorList>
            <person name="Yang Y."/>
            <person name="Bocs S."/>
            <person name="Baudouin L."/>
        </authorList>
    </citation>
    <scope>NUCLEOTIDE SEQUENCE</scope>
    <source>
        <tissue evidence="2">Spear leaf of Hainan Tall coconut</tissue>
    </source>
</reference>
<sequence>MPKSASKAEVLVAKASKKVDGILAIKFMADEEVRSLKAKLKAMEAKVAQAWGQVEAQLTEGLQAMVSQWEKELESKKAAAVEAFHSSKEFTIIKLEFASESHMQGLADHKMKVRCLFLDLDFSLLDIDEEDDKDGDEAKGADEGASALQPPLVVKASEPEAPTEERGAPTKA</sequence>
<dbReference type="EMBL" id="CM017881">
    <property type="protein sequence ID" value="KAG1362618.1"/>
    <property type="molecule type" value="Genomic_DNA"/>
</dbReference>
<protein>
    <submittedName>
        <fullName evidence="2">Uncharacterized protein</fullName>
    </submittedName>
</protein>
<evidence type="ECO:0000256" key="1">
    <source>
        <dbReference type="SAM" id="MobiDB-lite"/>
    </source>
</evidence>
<reference evidence="2" key="1">
    <citation type="journal article" date="2017" name="Gigascience">
        <title>The genome draft of coconut (Cocos nucifera).</title>
        <authorList>
            <person name="Xiao Y."/>
            <person name="Xu P."/>
            <person name="Fan H."/>
            <person name="Baudouin L."/>
            <person name="Xia W."/>
            <person name="Bocs S."/>
            <person name="Xu J."/>
            <person name="Li Q."/>
            <person name="Guo A."/>
            <person name="Zhou L."/>
            <person name="Li J."/>
            <person name="Wu Y."/>
            <person name="Ma Z."/>
            <person name="Armero A."/>
            <person name="Issali A.E."/>
            <person name="Liu N."/>
            <person name="Peng M."/>
            <person name="Yang Y."/>
        </authorList>
    </citation>
    <scope>NUCLEOTIDE SEQUENCE</scope>
    <source>
        <tissue evidence="2">Spear leaf of Hainan Tall coconut</tissue>
    </source>
</reference>
<proteinExistence type="predicted"/>
<evidence type="ECO:0000313" key="3">
    <source>
        <dbReference type="Proteomes" id="UP000797356"/>
    </source>
</evidence>
<accession>A0A8K0N8I5</accession>
<keyword evidence="3" id="KW-1185">Reference proteome</keyword>
<dbReference type="Proteomes" id="UP000797356">
    <property type="component" value="Chromosome 10"/>
</dbReference>
<comment type="caution">
    <text evidence="2">The sequence shown here is derived from an EMBL/GenBank/DDBJ whole genome shotgun (WGS) entry which is preliminary data.</text>
</comment>
<feature type="compositionally biased region" description="Basic and acidic residues" evidence="1">
    <location>
        <begin position="163"/>
        <end position="172"/>
    </location>
</feature>
<organism evidence="2 3">
    <name type="scientific">Cocos nucifera</name>
    <name type="common">Coconut palm</name>
    <dbReference type="NCBI Taxonomy" id="13894"/>
    <lineage>
        <taxon>Eukaryota</taxon>
        <taxon>Viridiplantae</taxon>
        <taxon>Streptophyta</taxon>
        <taxon>Embryophyta</taxon>
        <taxon>Tracheophyta</taxon>
        <taxon>Spermatophyta</taxon>
        <taxon>Magnoliopsida</taxon>
        <taxon>Liliopsida</taxon>
        <taxon>Arecaceae</taxon>
        <taxon>Arecoideae</taxon>
        <taxon>Cocoseae</taxon>
        <taxon>Attaleinae</taxon>
        <taxon>Cocos</taxon>
    </lineage>
</organism>
<name>A0A8K0N8I5_COCNU</name>
<feature type="region of interest" description="Disordered" evidence="1">
    <location>
        <begin position="130"/>
        <end position="172"/>
    </location>
</feature>
<gene>
    <name evidence="2" type="ORF">COCNU_10G008370</name>
</gene>